<gene>
    <name evidence="1" type="ORF">ArsFIN_13360</name>
</gene>
<name>A0A4P7KSV2_9GAMM</name>
<sequence>MAEHAKLSPSSAHRWMRCSASLAVEATLPDKTSPFAE</sequence>
<protein>
    <submittedName>
        <fullName evidence="1">Uncharacterized protein</fullName>
    </submittedName>
</protein>
<accession>A0A4P7KSV2</accession>
<dbReference type="Pfam" id="PF10926">
    <property type="entry name" value="DUF2800"/>
    <property type="match status" value="1"/>
</dbReference>
<evidence type="ECO:0000313" key="1">
    <source>
        <dbReference type="EMBL" id="QBY42776.1"/>
    </source>
</evidence>
<dbReference type="AlphaFoldDB" id="A0A4P7KSV2"/>
<dbReference type="EMBL" id="CP038613">
    <property type="protein sequence ID" value="QBY42776.1"/>
    <property type="molecule type" value="Genomic_DNA"/>
</dbReference>
<evidence type="ECO:0000313" key="2">
    <source>
        <dbReference type="Proteomes" id="UP000295134"/>
    </source>
</evidence>
<dbReference type="KEGG" id="ans:ArsFIN_13360"/>
<dbReference type="InterPro" id="IPR021229">
    <property type="entry name" value="DUF2800"/>
</dbReference>
<proteinExistence type="predicted"/>
<reference evidence="1 2" key="1">
    <citation type="submission" date="2019-03" db="EMBL/GenBank/DDBJ databases">
        <title>Long-read sequencing reveals hyperdense prophage content in a complex bacterial symbiont genome.</title>
        <authorList>
            <person name="Frost C.L."/>
            <person name="Siozios S."/>
            <person name="Nadal-Jimenez P."/>
            <person name="Brockhurst M.A."/>
            <person name="King K.C."/>
            <person name="Darby A.C."/>
            <person name="Hurst G.D.D."/>
        </authorList>
    </citation>
    <scope>NUCLEOTIDE SEQUENCE [LARGE SCALE GENOMIC DNA]</scope>
    <source>
        <strain evidence="1 2">FIN</strain>
    </source>
</reference>
<organism evidence="1 2">
    <name type="scientific">Arsenophonus nasoniae</name>
    <name type="common">son-killer infecting Nasonia vitripennis</name>
    <dbReference type="NCBI Taxonomy" id="638"/>
    <lineage>
        <taxon>Bacteria</taxon>
        <taxon>Pseudomonadati</taxon>
        <taxon>Pseudomonadota</taxon>
        <taxon>Gammaproteobacteria</taxon>
        <taxon>Enterobacterales</taxon>
        <taxon>Morganellaceae</taxon>
        <taxon>Arsenophonus</taxon>
    </lineage>
</organism>
<dbReference type="Proteomes" id="UP000295134">
    <property type="component" value="Chromosome"/>
</dbReference>